<dbReference type="Proteomes" id="UP001277561">
    <property type="component" value="Unassembled WGS sequence"/>
</dbReference>
<keyword evidence="9" id="KW-1185">Reference proteome</keyword>
<evidence type="ECO:0000259" key="6">
    <source>
        <dbReference type="Pfam" id="PF08281"/>
    </source>
</evidence>
<dbReference type="InterPro" id="IPR014284">
    <property type="entry name" value="RNA_pol_sigma-70_dom"/>
</dbReference>
<feature type="domain" description="RNA polymerase sigma factor 70 region 4 type 2" evidence="6">
    <location>
        <begin position="116"/>
        <end position="163"/>
    </location>
</feature>
<comment type="caution">
    <text evidence="7">The sequence shown here is derived from an EMBL/GenBank/DDBJ whole genome shotgun (WGS) entry which is preliminary data.</text>
</comment>
<dbReference type="PANTHER" id="PTHR43133:SF63">
    <property type="entry name" value="RNA POLYMERASE SIGMA FACTOR FECI-RELATED"/>
    <property type="match status" value="1"/>
</dbReference>
<evidence type="ECO:0000256" key="3">
    <source>
        <dbReference type="ARBA" id="ARBA00023082"/>
    </source>
</evidence>
<dbReference type="GO" id="GO:0003677">
    <property type="term" value="F:DNA binding"/>
    <property type="evidence" value="ECO:0007669"/>
    <property type="project" value="InterPro"/>
</dbReference>
<dbReference type="Gene3D" id="1.10.10.10">
    <property type="entry name" value="Winged helix-like DNA-binding domain superfamily/Winged helix DNA-binding domain"/>
    <property type="match status" value="1"/>
</dbReference>
<comment type="similarity">
    <text evidence="1">Belongs to the sigma-70 factor family. ECF subfamily.</text>
</comment>
<dbReference type="RefSeq" id="WP_320188950.1">
    <property type="nucleotide sequence ID" value="NZ_CP192765.1"/>
</dbReference>
<evidence type="ECO:0000256" key="2">
    <source>
        <dbReference type="ARBA" id="ARBA00023015"/>
    </source>
</evidence>
<dbReference type="InterPro" id="IPR039425">
    <property type="entry name" value="RNA_pol_sigma-70-like"/>
</dbReference>
<evidence type="ECO:0000313" key="8">
    <source>
        <dbReference type="EMBL" id="MDX8332930.1"/>
    </source>
</evidence>
<evidence type="ECO:0000313" key="7">
    <source>
        <dbReference type="EMBL" id="MDX8305642.1"/>
    </source>
</evidence>
<keyword evidence="4" id="KW-0804">Transcription</keyword>
<reference evidence="7 9" key="1">
    <citation type="journal article" date="2023" name="Phytobiomes J">
        <title>Deciphering the key players within the bacterial microbiota associated with aerial crown gall tumors on rhododendron: Insights into the gallobiome.</title>
        <authorList>
            <person name="Kuzmanovic N."/>
            <person name="Nesme J."/>
            <person name="Wolf J."/>
            <person name="Neumann-Schaal M."/>
            <person name="Petersen J."/>
            <person name="Fernandez-Gnecco G."/>
            <person name="Sproeer C."/>
            <person name="Bunk B."/>
            <person name="Overmann J."/>
            <person name="Sorensen S.J."/>
            <person name="Idczak E."/>
            <person name="Smalla K."/>
        </authorList>
    </citation>
    <scope>NUCLEOTIDE SEQUENCE</scope>
    <source>
        <strain evidence="7">Rho-11.1</strain>
        <strain evidence="8">Rho-14.1</strain>
        <strain evidence="9">rho-14.1</strain>
    </source>
</reference>
<dbReference type="SUPFAM" id="SSF88659">
    <property type="entry name" value="Sigma3 and sigma4 domains of RNA polymerase sigma factors"/>
    <property type="match status" value="1"/>
</dbReference>
<dbReference type="InterPro" id="IPR013249">
    <property type="entry name" value="RNA_pol_sigma70_r4_t2"/>
</dbReference>
<accession>A0AAW9FGA0</accession>
<dbReference type="EMBL" id="JAVRAD010000028">
    <property type="protein sequence ID" value="MDX8332930.1"/>
    <property type="molecule type" value="Genomic_DNA"/>
</dbReference>
<dbReference type="PANTHER" id="PTHR43133">
    <property type="entry name" value="RNA POLYMERASE ECF-TYPE SIGMA FACTO"/>
    <property type="match status" value="1"/>
</dbReference>
<proteinExistence type="inferred from homology"/>
<dbReference type="GO" id="GO:0006352">
    <property type="term" value="P:DNA-templated transcription initiation"/>
    <property type="evidence" value="ECO:0007669"/>
    <property type="project" value="InterPro"/>
</dbReference>
<dbReference type="InterPro" id="IPR013325">
    <property type="entry name" value="RNA_pol_sigma_r2"/>
</dbReference>
<dbReference type="GO" id="GO:0016987">
    <property type="term" value="F:sigma factor activity"/>
    <property type="evidence" value="ECO:0007669"/>
    <property type="project" value="UniProtKB-KW"/>
</dbReference>
<dbReference type="InterPro" id="IPR036388">
    <property type="entry name" value="WH-like_DNA-bd_sf"/>
</dbReference>
<dbReference type="Pfam" id="PF08281">
    <property type="entry name" value="Sigma70_r4_2"/>
    <property type="match status" value="1"/>
</dbReference>
<dbReference type="InterPro" id="IPR007627">
    <property type="entry name" value="RNA_pol_sigma70_r2"/>
</dbReference>
<gene>
    <name evidence="7" type="ORF">RMR22_25735</name>
    <name evidence="8" type="ORF">RMS29_27425</name>
</gene>
<dbReference type="NCBIfam" id="TIGR02937">
    <property type="entry name" value="sigma70-ECF"/>
    <property type="match status" value="1"/>
</dbReference>
<evidence type="ECO:0000256" key="4">
    <source>
        <dbReference type="ARBA" id="ARBA00023163"/>
    </source>
</evidence>
<evidence type="ECO:0000313" key="9">
    <source>
        <dbReference type="Proteomes" id="UP001277561"/>
    </source>
</evidence>
<organism evidence="7">
    <name type="scientific">Agrobacterium rosae</name>
    <dbReference type="NCBI Taxonomy" id="1972867"/>
    <lineage>
        <taxon>Bacteria</taxon>
        <taxon>Pseudomonadati</taxon>
        <taxon>Pseudomonadota</taxon>
        <taxon>Alphaproteobacteria</taxon>
        <taxon>Hyphomicrobiales</taxon>
        <taxon>Rhizobiaceae</taxon>
        <taxon>Rhizobium/Agrobacterium group</taxon>
        <taxon>Agrobacterium</taxon>
    </lineage>
</organism>
<dbReference type="EMBL" id="JAVRAF010000024">
    <property type="protein sequence ID" value="MDX8305642.1"/>
    <property type="molecule type" value="Genomic_DNA"/>
</dbReference>
<keyword evidence="3" id="KW-0731">Sigma factor</keyword>
<evidence type="ECO:0000256" key="1">
    <source>
        <dbReference type="ARBA" id="ARBA00010641"/>
    </source>
</evidence>
<sequence length="174" mass="19803">MWSKPTSRALIDDAVLTYYTDLCAAMRRRGHGPSASQDIVHEIYLRLTGKPQLPENPSAIKAFLIRACINLGIDRLRREQFERRLFSGSVEDALAVAQDMRDAENLADVDYRIKTLRRAILEMSLQRRRVFLASCIGGLTSDQISAKTGITKNMVDRHLRKAYLYCLESLEDTL</sequence>
<dbReference type="Gene3D" id="1.10.1740.10">
    <property type="match status" value="1"/>
</dbReference>
<protein>
    <submittedName>
        <fullName evidence="7">RNA polymerase sigma factor</fullName>
    </submittedName>
</protein>
<evidence type="ECO:0000259" key="5">
    <source>
        <dbReference type="Pfam" id="PF04542"/>
    </source>
</evidence>
<dbReference type="SUPFAM" id="SSF88946">
    <property type="entry name" value="Sigma2 domain of RNA polymerase sigma factors"/>
    <property type="match status" value="1"/>
</dbReference>
<keyword evidence="2" id="KW-0805">Transcription regulation</keyword>
<feature type="domain" description="RNA polymerase sigma-70 region 2" evidence="5">
    <location>
        <begin position="16"/>
        <end position="80"/>
    </location>
</feature>
<dbReference type="AlphaFoldDB" id="A0AAW9FGA0"/>
<dbReference type="Pfam" id="PF04542">
    <property type="entry name" value="Sigma70_r2"/>
    <property type="match status" value="1"/>
</dbReference>
<name>A0AAW9FGA0_9HYPH</name>
<dbReference type="InterPro" id="IPR013324">
    <property type="entry name" value="RNA_pol_sigma_r3/r4-like"/>
</dbReference>